<organism evidence="1 2">
    <name type="scientific">Ichthyenterobacterium magnum</name>
    <dbReference type="NCBI Taxonomy" id="1230530"/>
    <lineage>
        <taxon>Bacteria</taxon>
        <taxon>Pseudomonadati</taxon>
        <taxon>Bacteroidota</taxon>
        <taxon>Flavobacteriia</taxon>
        <taxon>Flavobacteriales</taxon>
        <taxon>Flavobacteriaceae</taxon>
        <taxon>Ichthyenterobacterium</taxon>
    </lineage>
</organism>
<dbReference type="RefSeq" id="WP_147376138.1">
    <property type="nucleotide sequence ID" value="NZ_RAQJ01000007.1"/>
</dbReference>
<keyword evidence="2" id="KW-1185">Reference proteome</keyword>
<accession>A0A420DEF4</accession>
<evidence type="ECO:0000313" key="1">
    <source>
        <dbReference type="EMBL" id="RKE90785.1"/>
    </source>
</evidence>
<dbReference type="AlphaFoldDB" id="A0A420DEF4"/>
<comment type="caution">
    <text evidence="1">The sequence shown here is derived from an EMBL/GenBank/DDBJ whole genome shotgun (WGS) entry which is preliminary data.</text>
</comment>
<dbReference type="OrthoDB" id="1148707at2"/>
<proteinExistence type="predicted"/>
<name>A0A420DEF4_9FLAO</name>
<dbReference type="Proteomes" id="UP000284892">
    <property type="component" value="Unassembled WGS sequence"/>
</dbReference>
<reference evidence="1 2" key="1">
    <citation type="submission" date="2018-09" db="EMBL/GenBank/DDBJ databases">
        <title>Genomic Encyclopedia of Archaeal and Bacterial Type Strains, Phase II (KMG-II): from individual species to whole genera.</title>
        <authorList>
            <person name="Goeker M."/>
        </authorList>
    </citation>
    <scope>NUCLEOTIDE SEQUENCE [LARGE SCALE GENOMIC DNA]</scope>
    <source>
        <strain evidence="1 2">DSM 26283</strain>
    </source>
</reference>
<protein>
    <submittedName>
        <fullName evidence="1">Uncharacterized protein</fullName>
    </submittedName>
</protein>
<dbReference type="EMBL" id="RAQJ01000007">
    <property type="protein sequence ID" value="RKE90785.1"/>
    <property type="molecule type" value="Genomic_DNA"/>
</dbReference>
<gene>
    <name evidence="1" type="ORF">BXY80_2627</name>
</gene>
<evidence type="ECO:0000313" key="2">
    <source>
        <dbReference type="Proteomes" id="UP000284892"/>
    </source>
</evidence>
<sequence length="233" mass="27369">MRYLFFMVLLLCFSCGKDKVILLPEIENAKITEVLDVSPAYLFYNETLTDSIELNRKNIISTTNWLVNVDKRLTLKQAIPKIKFLQDKKRNAQMHKNENAKNYFTCNATSIKNLGFIEFTDVVYEFIESSLDFKQILTSYKKIDSVNELEDSLNIFSINFHEDHTIYMHKNSFKIEDLTTKIKELAKNPEYKKIQLKLTMSKSLTFQDYITFKSLVLELESDSISIDNNEFIY</sequence>